<protein>
    <submittedName>
        <fullName evidence="1">Uncharacterized protein</fullName>
    </submittedName>
</protein>
<dbReference type="Proteomes" id="UP001056120">
    <property type="component" value="Linkage Group LG01"/>
</dbReference>
<comment type="caution">
    <text evidence="1">The sequence shown here is derived from an EMBL/GenBank/DDBJ whole genome shotgun (WGS) entry which is preliminary data.</text>
</comment>
<organism evidence="1 2">
    <name type="scientific">Smallanthus sonchifolius</name>
    <dbReference type="NCBI Taxonomy" id="185202"/>
    <lineage>
        <taxon>Eukaryota</taxon>
        <taxon>Viridiplantae</taxon>
        <taxon>Streptophyta</taxon>
        <taxon>Embryophyta</taxon>
        <taxon>Tracheophyta</taxon>
        <taxon>Spermatophyta</taxon>
        <taxon>Magnoliopsida</taxon>
        <taxon>eudicotyledons</taxon>
        <taxon>Gunneridae</taxon>
        <taxon>Pentapetalae</taxon>
        <taxon>asterids</taxon>
        <taxon>campanulids</taxon>
        <taxon>Asterales</taxon>
        <taxon>Asteraceae</taxon>
        <taxon>Asteroideae</taxon>
        <taxon>Heliantheae alliance</taxon>
        <taxon>Millerieae</taxon>
        <taxon>Smallanthus</taxon>
    </lineage>
</organism>
<reference evidence="2" key="1">
    <citation type="journal article" date="2022" name="Mol. Ecol. Resour.">
        <title>The genomes of chicory, endive, great burdock and yacon provide insights into Asteraceae palaeo-polyploidization history and plant inulin production.</title>
        <authorList>
            <person name="Fan W."/>
            <person name="Wang S."/>
            <person name="Wang H."/>
            <person name="Wang A."/>
            <person name="Jiang F."/>
            <person name="Liu H."/>
            <person name="Zhao H."/>
            <person name="Xu D."/>
            <person name="Zhang Y."/>
        </authorList>
    </citation>
    <scope>NUCLEOTIDE SEQUENCE [LARGE SCALE GENOMIC DNA]</scope>
    <source>
        <strain evidence="2">cv. Yunnan</strain>
    </source>
</reference>
<name>A0ACB9K7U5_9ASTR</name>
<evidence type="ECO:0000313" key="1">
    <source>
        <dbReference type="EMBL" id="KAI3828298.1"/>
    </source>
</evidence>
<gene>
    <name evidence="1" type="ORF">L1987_02397</name>
</gene>
<keyword evidence="2" id="KW-1185">Reference proteome</keyword>
<sequence>MPHSASTIKTPRDNASQHKDLSHLYAKFSDEGEVGTSGQGHECDEGEYEGTGEEGGDPERDGGADAGNM</sequence>
<reference evidence="1 2" key="2">
    <citation type="journal article" date="2022" name="Mol. Ecol. Resour.">
        <title>The genomes of chicory, endive, great burdock and yacon provide insights into Asteraceae paleo-polyploidization history and plant inulin production.</title>
        <authorList>
            <person name="Fan W."/>
            <person name="Wang S."/>
            <person name="Wang H."/>
            <person name="Wang A."/>
            <person name="Jiang F."/>
            <person name="Liu H."/>
            <person name="Zhao H."/>
            <person name="Xu D."/>
            <person name="Zhang Y."/>
        </authorList>
    </citation>
    <scope>NUCLEOTIDE SEQUENCE [LARGE SCALE GENOMIC DNA]</scope>
    <source>
        <strain evidence="2">cv. Yunnan</strain>
        <tissue evidence="1">Leaves</tissue>
    </source>
</reference>
<evidence type="ECO:0000313" key="2">
    <source>
        <dbReference type="Proteomes" id="UP001056120"/>
    </source>
</evidence>
<proteinExistence type="predicted"/>
<accession>A0ACB9K7U5</accession>
<dbReference type="EMBL" id="CM042018">
    <property type="protein sequence ID" value="KAI3828298.1"/>
    <property type="molecule type" value="Genomic_DNA"/>
</dbReference>